<dbReference type="CDD" id="cd07814">
    <property type="entry name" value="SRPBCC_CalC_Aha1-like"/>
    <property type="match status" value="1"/>
</dbReference>
<evidence type="ECO:0000313" key="3">
    <source>
        <dbReference type="EMBL" id="MET4682420.1"/>
    </source>
</evidence>
<keyword evidence="4" id="KW-1185">Reference proteome</keyword>
<evidence type="ECO:0000259" key="2">
    <source>
        <dbReference type="Pfam" id="PF08327"/>
    </source>
</evidence>
<accession>A0ABV2R7M8</accession>
<sequence>MTAPVEIRVEKTFRHPPERVFDAFVDPARVGQWLFHTPEGVMERTDYDPVPGGGFHIVERRDGTPAHHWGRFIAVDRPRRVVFDFWVEEAPTEKTRVTVDFLPRDGGCEVVLTHDLAPAWAAWAERTTAGWTMILDNLHRMTEAAP</sequence>
<dbReference type="Pfam" id="PF08327">
    <property type="entry name" value="AHSA1"/>
    <property type="match status" value="1"/>
</dbReference>
<dbReference type="Proteomes" id="UP001549313">
    <property type="component" value="Unassembled WGS sequence"/>
</dbReference>
<comment type="caution">
    <text evidence="3">The sequence shown here is derived from an EMBL/GenBank/DDBJ whole genome shotgun (WGS) entry which is preliminary data.</text>
</comment>
<dbReference type="RefSeq" id="WP_354087369.1">
    <property type="nucleotide sequence ID" value="NZ_JBEPTF010000001.1"/>
</dbReference>
<comment type="similarity">
    <text evidence="1">Belongs to the AHA1 family.</text>
</comment>
<dbReference type="InterPro" id="IPR023393">
    <property type="entry name" value="START-like_dom_sf"/>
</dbReference>
<protein>
    <submittedName>
        <fullName evidence="3">Uncharacterized protein YndB with AHSA1/START domain</fullName>
    </submittedName>
</protein>
<proteinExistence type="inferred from homology"/>
<feature type="domain" description="Activator of Hsp90 ATPase homologue 1/2-like C-terminal" evidence="2">
    <location>
        <begin position="15"/>
        <end position="141"/>
    </location>
</feature>
<evidence type="ECO:0000313" key="4">
    <source>
        <dbReference type="Proteomes" id="UP001549313"/>
    </source>
</evidence>
<reference evidence="3 4" key="1">
    <citation type="submission" date="2024-06" db="EMBL/GenBank/DDBJ databases">
        <title>Sorghum-associated microbial communities from plants grown in Nebraska, USA.</title>
        <authorList>
            <person name="Schachtman D."/>
        </authorList>
    </citation>
    <scope>NUCLEOTIDE SEQUENCE [LARGE SCALE GENOMIC DNA]</scope>
    <source>
        <strain evidence="3 4">2814</strain>
    </source>
</reference>
<evidence type="ECO:0000256" key="1">
    <source>
        <dbReference type="ARBA" id="ARBA00006817"/>
    </source>
</evidence>
<dbReference type="InterPro" id="IPR013538">
    <property type="entry name" value="ASHA1/2-like_C"/>
</dbReference>
<dbReference type="SUPFAM" id="SSF55961">
    <property type="entry name" value="Bet v1-like"/>
    <property type="match status" value="1"/>
</dbReference>
<organism evidence="3 4">
    <name type="scientific">Brevundimonas faecalis</name>
    <dbReference type="NCBI Taxonomy" id="947378"/>
    <lineage>
        <taxon>Bacteria</taxon>
        <taxon>Pseudomonadati</taxon>
        <taxon>Pseudomonadota</taxon>
        <taxon>Alphaproteobacteria</taxon>
        <taxon>Caulobacterales</taxon>
        <taxon>Caulobacteraceae</taxon>
        <taxon>Brevundimonas</taxon>
    </lineage>
</organism>
<dbReference type="EMBL" id="JBEPTF010000001">
    <property type="protein sequence ID" value="MET4682420.1"/>
    <property type="molecule type" value="Genomic_DNA"/>
</dbReference>
<dbReference type="Gene3D" id="3.30.530.20">
    <property type="match status" value="1"/>
</dbReference>
<name>A0ABV2R7M8_9CAUL</name>
<gene>
    <name evidence="3" type="ORF">ABIE19_000329</name>
</gene>